<protein>
    <submittedName>
        <fullName evidence="1">Uncharacterized protein</fullName>
    </submittedName>
</protein>
<comment type="caution">
    <text evidence="1">The sequence shown here is derived from an EMBL/GenBank/DDBJ whole genome shotgun (WGS) entry which is preliminary data.</text>
</comment>
<accession>A0A7C4H9R6</accession>
<proteinExistence type="predicted"/>
<gene>
    <name evidence="1" type="ORF">ENU21_01265</name>
</gene>
<reference evidence="1" key="1">
    <citation type="journal article" date="2020" name="mSystems">
        <title>Genome- and Community-Level Interaction Insights into Carbon Utilization and Element Cycling Functions of Hydrothermarchaeota in Hydrothermal Sediment.</title>
        <authorList>
            <person name="Zhou Z."/>
            <person name="Liu Y."/>
            <person name="Xu W."/>
            <person name="Pan J."/>
            <person name="Luo Z.H."/>
            <person name="Li M."/>
        </authorList>
    </citation>
    <scope>NUCLEOTIDE SEQUENCE</scope>
    <source>
        <strain evidence="1">SpSt-649</strain>
    </source>
</reference>
<dbReference type="EMBL" id="DTBQ01000036">
    <property type="protein sequence ID" value="HGM46368.1"/>
    <property type="molecule type" value="Genomic_DNA"/>
</dbReference>
<organism evidence="1">
    <name type="scientific">Thermofilum pendens</name>
    <dbReference type="NCBI Taxonomy" id="2269"/>
    <lineage>
        <taxon>Archaea</taxon>
        <taxon>Thermoproteota</taxon>
        <taxon>Thermoprotei</taxon>
        <taxon>Thermofilales</taxon>
        <taxon>Thermofilaceae</taxon>
        <taxon>Thermofilum</taxon>
    </lineage>
</organism>
<sequence length="62" mass="6362">MQVEHRTAMLRGSAGSLKTLPAGSGKCGLSLAGRALSGLLEKEKQAREGVTAADAGSRPRNI</sequence>
<dbReference type="AlphaFoldDB" id="A0A7C4H9R6"/>
<name>A0A7C4H9R6_THEPE</name>
<evidence type="ECO:0000313" key="1">
    <source>
        <dbReference type="EMBL" id="HGM46368.1"/>
    </source>
</evidence>